<evidence type="ECO:0000313" key="1">
    <source>
        <dbReference type="Proteomes" id="UP000887580"/>
    </source>
</evidence>
<name>A0AC35FMP5_9BILA</name>
<sequence>MHTFIFIIASLLLLSSVAADGCNESVPLFPESKGEEIHAMLARDQYINYTGWISGKEEYQRLGHEKIPYGYLKEMLLHFESTSEEGCLEARIFLTSMKKMKQNINTKLAI</sequence>
<evidence type="ECO:0000313" key="2">
    <source>
        <dbReference type="WBParaSite" id="PS1159_v2.g18666.t1"/>
    </source>
</evidence>
<dbReference type="WBParaSite" id="PS1159_v2.g18666.t1">
    <property type="protein sequence ID" value="PS1159_v2.g18666.t1"/>
    <property type="gene ID" value="PS1159_v2.g18666"/>
</dbReference>
<accession>A0AC35FMP5</accession>
<dbReference type="Proteomes" id="UP000887580">
    <property type="component" value="Unplaced"/>
</dbReference>
<proteinExistence type="predicted"/>
<protein>
    <submittedName>
        <fullName evidence="2">Uncharacterized protein</fullName>
    </submittedName>
</protein>
<reference evidence="2" key="1">
    <citation type="submission" date="2022-11" db="UniProtKB">
        <authorList>
            <consortium name="WormBaseParasite"/>
        </authorList>
    </citation>
    <scope>IDENTIFICATION</scope>
</reference>
<organism evidence="1 2">
    <name type="scientific">Panagrolaimus sp. PS1159</name>
    <dbReference type="NCBI Taxonomy" id="55785"/>
    <lineage>
        <taxon>Eukaryota</taxon>
        <taxon>Metazoa</taxon>
        <taxon>Ecdysozoa</taxon>
        <taxon>Nematoda</taxon>
        <taxon>Chromadorea</taxon>
        <taxon>Rhabditida</taxon>
        <taxon>Tylenchina</taxon>
        <taxon>Panagrolaimomorpha</taxon>
        <taxon>Panagrolaimoidea</taxon>
        <taxon>Panagrolaimidae</taxon>
        <taxon>Panagrolaimus</taxon>
    </lineage>
</organism>